<keyword evidence="2" id="KW-1185">Reference proteome</keyword>
<sequence>MISEGFYMIEVITLGVLVAQRDDVLASVNLYYQVRLVTFSDFPKWRCQIPLSNGSNGNEERWTTLHSKGWKVLCSLLKRSTTKRLCAASDEETEPHGLGFAIERAFHICCKFANQNALDVMSAFVEIMSEEAGVSRETAVLQLRRLEKDGRYHVEAWS</sequence>
<accession>A0A8X7YK29</accession>
<name>A0A8X7YK29_POPTO</name>
<proteinExistence type="predicted"/>
<evidence type="ECO:0000313" key="2">
    <source>
        <dbReference type="Proteomes" id="UP000886885"/>
    </source>
</evidence>
<dbReference type="AlphaFoldDB" id="A0A8X7YK29"/>
<dbReference type="OrthoDB" id="1856718at2759"/>
<evidence type="ECO:0000313" key="1">
    <source>
        <dbReference type="EMBL" id="KAG6754688.1"/>
    </source>
</evidence>
<protein>
    <submittedName>
        <fullName evidence="1">Uncharacterized protein</fullName>
    </submittedName>
</protein>
<comment type="caution">
    <text evidence="1">The sequence shown here is derived from an EMBL/GenBank/DDBJ whole genome shotgun (WGS) entry which is preliminary data.</text>
</comment>
<organism evidence="1 2">
    <name type="scientific">Populus tomentosa</name>
    <name type="common">Chinese white poplar</name>
    <dbReference type="NCBI Taxonomy" id="118781"/>
    <lineage>
        <taxon>Eukaryota</taxon>
        <taxon>Viridiplantae</taxon>
        <taxon>Streptophyta</taxon>
        <taxon>Embryophyta</taxon>
        <taxon>Tracheophyta</taxon>
        <taxon>Spermatophyta</taxon>
        <taxon>Magnoliopsida</taxon>
        <taxon>eudicotyledons</taxon>
        <taxon>Gunneridae</taxon>
        <taxon>Pentapetalae</taxon>
        <taxon>rosids</taxon>
        <taxon>fabids</taxon>
        <taxon>Malpighiales</taxon>
        <taxon>Salicaceae</taxon>
        <taxon>Saliceae</taxon>
        <taxon>Populus</taxon>
    </lineage>
</organism>
<dbReference type="Proteomes" id="UP000886885">
    <property type="component" value="Chromosome 11D"/>
</dbReference>
<reference evidence="1" key="1">
    <citation type="journal article" date="2020" name="bioRxiv">
        <title>Hybrid origin of Populus tomentosa Carr. identified through genome sequencing and phylogenomic analysis.</title>
        <authorList>
            <person name="An X."/>
            <person name="Gao K."/>
            <person name="Chen Z."/>
            <person name="Li J."/>
            <person name="Yang X."/>
            <person name="Yang X."/>
            <person name="Zhou J."/>
            <person name="Guo T."/>
            <person name="Zhao T."/>
            <person name="Huang S."/>
            <person name="Miao D."/>
            <person name="Khan W.U."/>
            <person name="Rao P."/>
            <person name="Ye M."/>
            <person name="Lei B."/>
            <person name="Liao W."/>
            <person name="Wang J."/>
            <person name="Ji L."/>
            <person name="Li Y."/>
            <person name="Guo B."/>
            <person name="Mustafa N.S."/>
            <person name="Li S."/>
            <person name="Yun Q."/>
            <person name="Keller S.R."/>
            <person name="Mao J."/>
            <person name="Zhang R."/>
            <person name="Strauss S.H."/>
        </authorList>
    </citation>
    <scope>NUCLEOTIDE SEQUENCE</scope>
    <source>
        <strain evidence="1">GM15</strain>
        <tissue evidence="1">Leaf</tissue>
    </source>
</reference>
<gene>
    <name evidence="1" type="ORF">POTOM_040482</name>
</gene>
<dbReference type="EMBL" id="JAAWWB010000022">
    <property type="protein sequence ID" value="KAG6754688.1"/>
    <property type="molecule type" value="Genomic_DNA"/>
</dbReference>